<dbReference type="RefSeq" id="WP_190892096.1">
    <property type="nucleotide sequence ID" value="NZ_JACWZY010000042.1"/>
</dbReference>
<dbReference type="GO" id="GO:0008984">
    <property type="term" value="F:protein-glutamate methylesterase activity"/>
    <property type="evidence" value="ECO:0007669"/>
    <property type="project" value="UniProtKB-EC"/>
</dbReference>
<feature type="active site" evidence="4">
    <location>
        <position position="18"/>
    </location>
</feature>
<evidence type="ECO:0000256" key="1">
    <source>
        <dbReference type="ARBA" id="ARBA00022801"/>
    </source>
</evidence>
<keyword evidence="4" id="KW-0145">Chemotaxis</keyword>
<evidence type="ECO:0000259" key="5">
    <source>
        <dbReference type="PROSITE" id="PS50122"/>
    </source>
</evidence>
<dbReference type="InterPro" id="IPR000673">
    <property type="entry name" value="Sig_transdc_resp-reg_Me-estase"/>
</dbReference>
<feature type="domain" description="CheB-type methylesterase" evidence="5">
    <location>
        <begin position="6"/>
        <end position="192"/>
    </location>
</feature>
<dbReference type="InterPro" id="IPR035909">
    <property type="entry name" value="CheB_C"/>
</dbReference>
<comment type="caution">
    <text evidence="6">The sequence shown here is derived from an EMBL/GenBank/DDBJ whole genome shotgun (WGS) entry which is preliminary data.</text>
</comment>
<evidence type="ECO:0000256" key="4">
    <source>
        <dbReference type="PROSITE-ProRule" id="PRU00050"/>
    </source>
</evidence>
<protein>
    <recommendedName>
        <fullName evidence="2">protein-glutamate methylesterase</fullName>
        <ecNumber evidence="2">3.1.1.61</ecNumber>
    </recommendedName>
</protein>
<dbReference type="GO" id="GO:0000156">
    <property type="term" value="F:phosphorelay response regulator activity"/>
    <property type="evidence" value="ECO:0007669"/>
    <property type="project" value="InterPro"/>
</dbReference>
<dbReference type="Gene3D" id="3.40.50.180">
    <property type="entry name" value="Methylesterase CheB, C-terminal domain"/>
    <property type="match status" value="1"/>
</dbReference>
<accession>A0A927AV98</accession>
<proteinExistence type="predicted"/>
<dbReference type="Proteomes" id="UP000598820">
    <property type="component" value="Unassembled WGS sequence"/>
</dbReference>
<dbReference type="GO" id="GO:0005737">
    <property type="term" value="C:cytoplasm"/>
    <property type="evidence" value="ECO:0007669"/>
    <property type="project" value="InterPro"/>
</dbReference>
<dbReference type="AlphaFoldDB" id="A0A927AV98"/>
<dbReference type="CDD" id="cd16433">
    <property type="entry name" value="CheB"/>
    <property type="match status" value="1"/>
</dbReference>
<dbReference type="Pfam" id="PF01339">
    <property type="entry name" value="CheB_methylest"/>
    <property type="match status" value="1"/>
</dbReference>
<gene>
    <name evidence="6" type="ORF">IC229_30675</name>
</gene>
<dbReference type="SUPFAM" id="SSF52738">
    <property type="entry name" value="Methylesterase CheB, C-terminal domain"/>
    <property type="match status" value="1"/>
</dbReference>
<evidence type="ECO:0000256" key="2">
    <source>
        <dbReference type="ARBA" id="ARBA00039140"/>
    </source>
</evidence>
<dbReference type="PANTHER" id="PTHR42872:SF3">
    <property type="entry name" value="PROTEIN-GLUTAMATE METHYLESTERASE_PROTEIN-GLUTAMINE GLUTAMINASE 1"/>
    <property type="match status" value="1"/>
</dbReference>
<dbReference type="PROSITE" id="PS50122">
    <property type="entry name" value="CHEB"/>
    <property type="match status" value="1"/>
</dbReference>
<dbReference type="EC" id="3.1.1.61" evidence="2"/>
<keyword evidence="1 4" id="KW-0378">Hydrolase</keyword>
<comment type="catalytic activity">
    <reaction evidence="3">
        <text>[protein]-L-glutamate 5-O-methyl ester + H2O = L-glutamyl-[protein] + methanol + H(+)</text>
        <dbReference type="Rhea" id="RHEA:23236"/>
        <dbReference type="Rhea" id="RHEA-COMP:10208"/>
        <dbReference type="Rhea" id="RHEA-COMP:10311"/>
        <dbReference type="ChEBI" id="CHEBI:15377"/>
        <dbReference type="ChEBI" id="CHEBI:15378"/>
        <dbReference type="ChEBI" id="CHEBI:17790"/>
        <dbReference type="ChEBI" id="CHEBI:29973"/>
        <dbReference type="ChEBI" id="CHEBI:82795"/>
        <dbReference type="EC" id="3.1.1.61"/>
    </reaction>
</comment>
<evidence type="ECO:0000313" key="6">
    <source>
        <dbReference type="EMBL" id="MBD2705034.1"/>
    </source>
</evidence>
<reference evidence="6" key="1">
    <citation type="submission" date="2020-09" db="EMBL/GenBank/DDBJ databases">
        <authorList>
            <person name="Kim M.K."/>
        </authorList>
    </citation>
    <scope>NUCLEOTIDE SEQUENCE</scope>
    <source>
        <strain evidence="6">BT702</strain>
    </source>
</reference>
<organism evidence="6 7">
    <name type="scientific">Spirosoma profusum</name>
    <dbReference type="NCBI Taxonomy" id="2771354"/>
    <lineage>
        <taxon>Bacteria</taxon>
        <taxon>Pseudomonadati</taxon>
        <taxon>Bacteroidota</taxon>
        <taxon>Cytophagia</taxon>
        <taxon>Cytophagales</taxon>
        <taxon>Cytophagaceae</taxon>
        <taxon>Spirosoma</taxon>
    </lineage>
</organism>
<dbReference type="PANTHER" id="PTHR42872">
    <property type="entry name" value="PROTEIN-GLUTAMATE METHYLESTERASE/PROTEIN-GLUTAMINE GLUTAMINASE"/>
    <property type="match status" value="1"/>
</dbReference>
<dbReference type="GO" id="GO:0006935">
    <property type="term" value="P:chemotaxis"/>
    <property type="evidence" value="ECO:0007669"/>
    <property type="project" value="UniProtKB-UniRule"/>
</dbReference>
<name>A0A927AV98_9BACT</name>
<evidence type="ECO:0000256" key="3">
    <source>
        <dbReference type="ARBA" id="ARBA00048267"/>
    </source>
</evidence>
<dbReference type="EMBL" id="JACWZY010000042">
    <property type="protein sequence ID" value="MBD2705034.1"/>
    <property type="molecule type" value="Genomic_DNA"/>
</dbReference>
<evidence type="ECO:0000313" key="7">
    <source>
        <dbReference type="Proteomes" id="UP000598820"/>
    </source>
</evidence>
<feature type="active site" evidence="4">
    <location>
        <position position="138"/>
    </location>
</feature>
<feature type="active site" evidence="4">
    <location>
        <position position="45"/>
    </location>
</feature>
<sequence length="192" mass="20634">MAKNRVIDSCQMLMIGGSTGSIEVLLQLLPALKTPLPFALVLVIHRKNTADSTLVNLLALKTDIPLQEVDDKDAILPGTIYLAPADYHLLIEQDKTFSLDDSEKINYSRPSIDVTFESAADVYGPSLVGILLSGANTDGTAGLNAIKNAGGVTVVQKPETAQVPFMPQQAIEGAPIDWVLDVKEMEGFINDE</sequence>
<keyword evidence="7" id="KW-1185">Reference proteome</keyword>